<evidence type="ECO:0000256" key="3">
    <source>
        <dbReference type="ARBA" id="ARBA00022516"/>
    </source>
</evidence>
<evidence type="ECO:0000256" key="9">
    <source>
        <dbReference type="RuleBase" id="RU363097"/>
    </source>
</evidence>
<feature type="domain" description="Fatty acyl-CoA reductase C-terminal" evidence="10">
    <location>
        <begin position="353"/>
        <end position="444"/>
    </location>
</feature>
<dbReference type="GO" id="GO:0102965">
    <property type="term" value="F:alcohol-forming long-chain fatty acyl-CoA reductase activity"/>
    <property type="evidence" value="ECO:0007669"/>
    <property type="project" value="UniProtKB-EC"/>
</dbReference>
<comment type="subcellular location">
    <subcellularLocation>
        <location evidence="1">Membrane</location>
        <topology evidence="1">Multi-pass membrane protein</topology>
    </subcellularLocation>
</comment>
<dbReference type="GO" id="GO:0035336">
    <property type="term" value="P:long-chain fatty-acyl-CoA metabolic process"/>
    <property type="evidence" value="ECO:0007669"/>
    <property type="project" value="TreeGrafter"/>
</dbReference>
<feature type="domain" description="Thioester reductase (TE)" evidence="11">
    <location>
        <begin position="15"/>
        <end position="285"/>
    </location>
</feature>
<comment type="catalytic activity">
    <reaction evidence="8 9">
        <text>a long-chain fatty acyl-CoA + 2 NADPH + 2 H(+) = a long-chain primary fatty alcohol + 2 NADP(+) + CoA</text>
        <dbReference type="Rhea" id="RHEA:52716"/>
        <dbReference type="ChEBI" id="CHEBI:15378"/>
        <dbReference type="ChEBI" id="CHEBI:57287"/>
        <dbReference type="ChEBI" id="CHEBI:57783"/>
        <dbReference type="ChEBI" id="CHEBI:58349"/>
        <dbReference type="ChEBI" id="CHEBI:77396"/>
        <dbReference type="ChEBI" id="CHEBI:83139"/>
        <dbReference type="EC" id="1.2.1.84"/>
    </reaction>
</comment>
<keyword evidence="9" id="KW-0560">Oxidoreductase</keyword>
<evidence type="ECO:0000259" key="10">
    <source>
        <dbReference type="Pfam" id="PF03015"/>
    </source>
</evidence>
<dbReference type="InterPro" id="IPR033640">
    <property type="entry name" value="FAR_C"/>
</dbReference>
<protein>
    <recommendedName>
        <fullName evidence="9">Fatty acyl-CoA reductase</fullName>
        <ecNumber evidence="9">1.2.1.84</ecNumber>
    </recommendedName>
</protein>
<keyword evidence="3 9" id="KW-0444">Lipid biosynthesis</keyword>
<evidence type="ECO:0000256" key="6">
    <source>
        <dbReference type="ARBA" id="ARBA00023098"/>
    </source>
</evidence>
<dbReference type="KEGG" id="goe:100908657"/>
<keyword evidence="7" id="KW-0472">Membrane</keyword>
<dbReference type="CDD" id="cd05236">
    <property type="entry name" value="FAR-N_SDR_e"/>
    <property type="match status" value="1"/>
</dbReference>
<dbReference type="InterPro" id="IPR036291">
    <property type="entry name" value="NAD(P)-bd_dom_sf"/>
</dbReference>
<evidence type="ECO:0000313" key="13">
    <source>
        <dbReference type="RefSeq" id="XP_003745037.1"/>
    </source>
</evidence>
<dbReference type="CDD" id="cd09071">
    <property type="entry name" value="FAR_C"/>
    <property type="match status" value="1"/>
</dbReference>
<dbReference type="GO" id="GO:0005777">
    <property type="term" value="C:peroxisome"/>
    <property type="evidence" value="ECO:0007669"/>
    <property type="project" value="TreeGrafter"/>
</dbReference>
<dbReference type="Pfam" id="PF07993">
    <property type="entry name" value="NAD_binding_4"/>
    <property type="match status" value="1"/>
</dbReference>
<organism evidence="12 13">
    <name type="scientific">Galendromus occidentalis</name>
    <name type="common">western predatory mite</name>
    <dbReference type="NCBI Taxonomy" id="34638"/>
    <lineage>
        <taxon>Eukaryota</taxon>
        <taxon>Metazoa</taxon>
        <taxon>Ecdysozoa</taxon>
        <taxon>Arthropoda</taxon>
        <taxon>Chelicerata</taxon>
        <taxon>Arachnida</taxon>
        <taxon>Acari</taxon>
        <taxon>Parasitiformes</taxon>
        <taxon>Mesostigmata</taxon>
        <taxon>Gamasina</taxon>
        <taxon>Phytoseioidea</taxon>
        <taxon>Phytoseiidae</taxon>
        <taxon>Typhlodrominae</taxon>
        <taxon>Galendromus</taxon>
    </lineage>
</organism>
<evidence type="ECO:0000256" key="5">
    <source>
        <dbReference type="ARBA" id="ARBA00022989"/>
    </source>
</evidence>
<keyword evidence="9" id="KW-0521">NADP</keyword>
<dbReference type="GO" id="GO:0016020">
    <property type="term" value="C:membrane"/>
    <property type="evidence" value="ECO:0007669"/>
    <property type="project" value="UniProtKB-SubCell"/>
</dbReference>
<evidence type="ECO:0000256" key="7">
    <source>
        <dbReference type="ARBA" id="ARBA00023136"/>
    </source>
</evidence>
<dbReference type="GO" id="GO:0080019">
    <property type="term" value="F:alcohol-forming very long-chain fatty acyl-CoA reductase activity"/>
    <property type="evidence" value="ECO:0007669"/>
    <property type="project" value="InterPro"/>
</dbReference>
<dbReference type="Gene3D" id="3.40.50.720">
    <property type="entry name" value="NAD(P)-binding Rossmann-like Domain"/>
    <property type="match status" value="1"/>
</dbReference>
<name>A0AAJ6VYU6_9ACAR</name>
<dbReference type="Pfam" id="PF03015">
    <property type="entry name" value="Sterile"/>
    <property type="match status" value="1"/>
</dbReference>
<comment type="similarity">
    <text evidence="2 9">Belongs to the fatty acyl-CoA reductase family.</text>
</comment>
<dbReference type="Proteomes" id="UP000694867">
    <property type="component" value="Unplaced"/>
</dbReference>
<dbReference type="FunFam" id="3.40.50.720:FF:000143">
    <property type="entry name" value="Fatty acyl-CoA reductase"/>
    <property type="match status" value="1"/>
</dbReference>
<dbReference type="PANTHER" id="PTHR11011">
    <property type="entry name" value="MALE STERILITY PROTEIN 2-RELATED"/>
    <property type="match status" value="1"/>
</dbReference>
<gene>
    <name evidence="13" type="primary">LOC100908657</name>
</gene>
<dbReference type="EC" id="1.2.1.84" evidence="9"/>
<dbReference type="PANTHER" id="PTHR11011:SF116">
    <property type="entry name" value="FATTY ACYL-COA REDUCTASE CG5065-RELATED"/>
    <property type="match status" value="1"/>
</dbReference>
<keyword evidence="5" id="KW-1133">Transmembrane helix</keyword>
<comment type="function">
    <text evidence="9">Catalyzes the reduction of fatty acyl-CoA to fatty alcohols.</text>
</comment>
<sequence>MTTIPQFFSGKNVFITGISGFLGKVLMEKILRSCPDVGAVYVLLREKRGVSSQQRIEGILATQLFDDLRSCSPESFAKVKLVTGDLLEHRIIPDDGDLEMLQNTIDVVIHSAASVRFSEPLINSIDINLKATYKMLELAKTMKHLHSFVHVSTAYSNCQLKKVREEIYKCEFDPVNLLSMSEWMSEKLMEHLTPKILEDRPNTYTFTKAMAEILVEQYSSCLPIAIVRPSIITGAALEPLPGWVDNYNGPNGLLIALGTGALTTLYSQLDCVADLIPVDFVANTILAAAKHSKDGFKIYNCTSGSQNPIKWRKFMEESVDFPHRFPSMSIVRYPQPRITTHKGLHKIRLFLQHYVPAQVVDAALRLARKKPMAAKLYQRLSASMDLLEFFATNEWVFDNTNTQNLFAGLHKSDKDEFNFDVRTIDWPSYVHTYCSGIRRYLLKEDSSNLEQARAHVRRLKYIKHAYDICGNVLLTWGAWKACCTMLL</sequence>
<dbReference type="InterPro" id="IPR026055">
    <property type="entry name" value="FAR"/>
</dbReference>
<evidence type="ECO:0000259" key="11">
    <source>
        <dbReference type="Pfam" id="PF07993"/>
    </source>
</evidence>
<keyword evidence="6 9" id="KW-0443">Lipid metabolism</keyword>
<evidence type="ECO:0000256" key="8">
    <source>
        <dbReference type="ARBA" id="ARBA00052530"/>
    </source>
</evidence>
<evidence type="ECO:0000313" key="12">
    <source>
        <dbReference type="Proteomes" id="UP000694867"/>
    </source>
</evidence>
<dbReference type="InterPro" id="IPR013120">
    <property type="entry name" value="FAR_NAD-bd"/>
</dbReference>
<accession>A0AAJ6VYU6</accession>
<dbReference type="GeneID" id="100908657"/>
<keyword evidence="12" id="KW-1185">Reference proteome</keyword>
<dbReference type="RefSeq" id="XP_003745037.1">
    <property type="nucleotide sequence ID" value="XM_003744989.2"/>
</dbReference>
<evidence type="ECO:0000256" key="4">
    <source>
        <dbReference type="ARBA" id="ARBA00022692"/>
    </source>
</evidence>
<reference evidence="13" key="1">
    <citation type="submission" date="2025-08" db="UniProtKB">
        <authorList>
            <consortium name="RefSeq"/>
        </authorList>
    </citation>
    <scope>IDENTIFICATION</scope>
</reference>
<dbReference type="SUPFAM" id="SSF51735">
    <property type="entry name" value="NAD(P)-binding Rossmann-fold domains"/>
    <property type="match status" value="1"/>
</dbReference>
<proteinExistence type="inferred from homology"/>
<evidence type="ECO:0000256" key="2">
    <source>
        <dbReference type="ARBA" id="ARBA00005928"/>
    </source>
</evidence>
<dbReference type="AlphaFoldDB" id="A0AAJ6VYU6"/>
<keyword evidence="4" id="KW-0812">Transmembrane</keyword>
<evidence type="ECO:0000256" key="1">
    <source>
        <dbReference type="ARBA" id="ARBA00004141"/>
    </source>
</evidence>